<accession>A0A433MWH7</accession>
<dbReference type="InterPro" id="IPR025410">
    <property type="entry name" value="Lant_dehyd"/>
</dbReference>
<feature type="binding site" evidence="1">
    <location>
        <position position="996"/>
    </location>
    <ligand>
        <name>Zn(2+)</name>
        <dbReference type="ChEBI" id="CHEBI:29105"/>
    </ligand>
</feature>
<dbReference type="OrthoDB" id="9148343at2"/>
<reference evidence="3 4" key="1">
    <citation type="journal article" date="2019" name="Genome Biol. Evol.">
        <title>Day and night: Metabolic profiles and evolutionary relationships of six axenic non-marine cyanobacteria.</title>
        <authorList>
            <person name="Will S.E."/>
            <person name="Henke P."/>
            <person name="Boedeker C."/>
            <person name="Huang S."/>
            <person name="Brinkmann H."/>
            <person name="Rohde M."/>
            <person name="Jarek M."/>
            <person name="Friedl T."/>
            <person name="Seufert S."/>
            <person name="Schumacher M."/>
            <person name="Overmann J."/>
            <person name="Neumann-Schaal M."/>
            <person name="Petersen J."/>
        </authorList>
    </citation>
    <scope>NUCLEOTIDE SEQUENCE [LARGE SCALE GENOMIC DNA]</scope>
    <source>
        <strain evidence="3 4">PCC 6912</strain>
    </source>
</reference>
<dbReference type="PANTHER" id="PTHR12736">
    <property type="entry name" value="LANC-LIKE PROTEIN"/>
    <property type="match status" value="1"/>
</dbReference>
<dbReference type="GO" id="GO:0005886">
    <property type="term" value="C:plasma membrane"/>
    <property type="evidence" value="ECO:0007669"/>
    <property type="project" value="TreeGrafter"/>
</dbReference>
<dbReference type="SUPFAM" id="SSF158745">
    <property type="entry name" value="LanC-like"/>
    <property type="match status" value="1"/>
</dbReference>
<keyword evidence="1" id="KW-0862">Zinc</keyword>
<dbReference type="GO" id="GO:0005975">
    <property type="term" value="P:carbohydrate metabolic process"/>
    <property type="evidence" value="ECO:0007669"/>
    <property type="project" value="InterPro"/>
</dbReference>
<dbReference type="STRING" id="211165.GCA_000317285_03400"/>
<dbReference type="GO" id="GO:0031179">
    <property type="term" value="P:peptide modification"/>
    <property type="evidence" value="ECO:0007669"/>
    <property type="project" value="InterPro"/>
</dbReference>
<dbReference type="NCBIfam" id="TIGR03897">
    <property type="entry name" value="lanti_2_LanM"/>
    <property type="match status" value="1"/>
</dbReference>
<dbReference type="InterPro" id="IPR012341">
    <property type="entry name" value="6hp_glycosidase-like_sf"/>
</dbReference>
<proteinExistence type="predicted"/>
<dbReference type="PRINTS" id="PR01950">
    <property type="entry name" value="LANCSUPER"/>
</dbReference>
<dbReference type="GO" id="GO:0046872">
    <property type="term" value="F:metal ion binding"/>
    <property type="evidence" value="ECO:0007669"/>
    <property type="project" value="UniProtKB-KW"/>
</dbReference>
<dbReference type="PIRSF" id="PIRSF037228">
    <property type="entry name" value="Lant_mod_RumM"/>
    <property type="match status" value="1"/>
</dbReference>
<gene>
    <name evidence="3" type="ORF">PCC6912_63810</name>
</gene>
<dbReference type="SMART" id="SM01260">
    <property type="entry name" value="LANC_like"/>
    <property type="match status" value="1"/>
</dbReference>
<dbReference type="Proteomes" id="UP000268857">
    <property type="component" value="Unassembled WGS sequence"/>
</dbReference>
<protein>
    <recommendedName>
        <fullName evidence="2">Lantibiotic biosynthesis protein dehydration domain-containing protein</fullName>
    </recommendedName>
</protein>
<feature type="domain" description="Lantibiotic biosynthesis protein dehydration" evidence="2">
    <location>
        <begin position="231"/>
        <end position="607"/>
    </location>
</feature>
<keyword evidence="1" id="KW-0479">Metal-binding</keyword>
<organism evidence="3 4">
    <name type="scientific">Chlorogloeopsis fritschii PCC 6912</name>
    <dbReference type="NCBI Taxonomy" id="211165"/>
    <lineage>
        <taxon>Bacteria</taxon>
        <taxon>Bacillati</taxon>
        <taxon>Cyanobacteriota</taxon>
        <taxon>Cyanophyceae</taxon>
        <taxon>Nostocales</taxon>
        <taxon>Chlorogloeopsidaceae</taxon>
        <taxon>Chlorogloeopsis</taxon>
    </lineage>
</organism>
<dbReference type="EMBL" id="RSCJ01000051">
    <property type="protein sequence ID" value="RUR72341.1"/>
    <property type="molecule type" value="Genomic_DNA"/>
</dbReference>
<feature type="binding site" evidence="1">
    <location>
        <position position="997"/>
    </location>
    <ligand>
        <name>Zn(2+)</name>
        <dbReference type="ChEBI" id="CHEBI:29105"/>
    </ligand>
</feature>
<feature type="binding site" evidence="1">
    <location>
        <position position="951"/>
    </location>
    <ligand>
        <name>Zn(2+)</name>
        <dbReference type="ChEBI" id="CHEBI:29105"/>
    </ligand>
</feature>
<evidence type="ECO:0000259" key="2">
    <source>
        <dbReference type="Pfam" id="PF13575"/>
    </source>
</evidence>
<sequence length="1085" mass="122465">MTQPCFQSSAWFYALTLSERIASLRTAKYIPNAKTNADLAQRRMQRWRDSYTGASLTQLPLTTDNDFLHRLAMDGMNEEEFLYLLGEPIEAVKARCPKPPAWLIDLVQAYNRPLSSNSIPLSEELRGEKVTGFLNLIEPLISQSLERLHQGVEAIIATQSKLAFDPNTVEEVLFGNLPERLLSRLNRTLVLELHVARLQELLTGDTPQQRFESFLQRLRQRDTALTILQEYPVLARQIVSCLDNWVAFSLEFLNHLCTDWNAIRATFSSNQDPGVLIQLDSGMGDRHRSGRSVLVAKFSSGLQIVYKPRSLAVDVHFQQLLTWLNEQGTQPPFRTINILNCGSYGWVEYICAQTCTSVVQVQRFYERQGSYLALLYALDATDFHCDNLIAAGEHPVLIDLETLFHPRFEKKDQNQSDWLASQTMANSVLRIGLLPQREGVTAESDGIDISGLGALEGQISSEEISYWDGLGTDKMQLKCKRMQISVGRHRPTLNNSQINVLDYTEAITVGFTNTYKLLLQHRDELLSVDGPLARFATDEVRVVLRETQTYSELLRNSFHPDLLRNALERDRFFDRLWISTKYNPYLAKVIPAERADLQRGDIPIFTTQPSSRDLWNSAYERLPYFYRQSSMDRVRSHIQQLSQADQQKQLWFIRASLTSLAMEKDKIRWSSYTWREPEIIAEPERLLAAAKSIGDRLEMLALRGQDDVTWLGLTFTNKRHWLLLPLGVDLYDGIPGIILFLAYLGKITKQKRYTSLAHLALVTLRHRIEDRKSNITGIGAFNGWGGIIYTLVHLSELWQQPELLNEAEALVALLPNLLEQDRELDIISGSAGCIGSLISLYRSHPCSHTLAIASQCGDRLLCQVQPGWLGQDVETKPLTGFSHGAAGMAWALLELAALTAEERFRKAALNAIAYERSLFCPEVGNWPDLRNFTATVLADTSNQPICMTAWCHGAPGIGLARLRCLPYFDDAQIRAEIITALKTTINHGFSSNHSLCHGDLGNLELLLQASLIFDEPQWKTQVDRLSAIILKSIDEYGWLCGVPLRVETPGLMTGLSGIGYQLLRLSAPSQVPSVLMLESPKPQTL</sequence>
<keyword evidence="4" id="KW-1185">Reference proteome</keyword>
<dbReference type="InterPro" id="IPR017146">
    <property type="entry name" value="Lanti_2_LanM"/>
</dbReference>
<evidence type="ECO:0000313" key="4">
    <source>
        <dbReference type="Proteomes" id="UP000268857"/>
    </source>
</evidence>
<dbReference type="AlphaFoldDB" id="A0A433MWH7"/>
<comment type="caution">
    <text evidence="3">The sequence shown here is derived from an EMBL/GenBank/DDBJ whole genome shotgun (WGS) entry which is preliminary data.</text>
</comment>
<dbReference type="InterPro" id="IPR007822">
    <property type="entry name" value="LANC-like"/>
</dbReference>
<dbReference type="Pfam" id="PF13575">
    <property type="entry name" value="DUF4135"/>
    <property type="match status" value="1"/>
</dbReference>
<evidence type="ECO:0000313" key="3">
    <source>
        <dbReference type="EMBL" id="RUR72341.1"/>
    </source>
</evidence>
<dbReference type="Gene3D" id="1.50.10.10">
    <property type="match status" value="1"/>
</dbReference>
<evidence type="ECO:0000256" key="1">
    <source>
        <dbReference type="PIRSR" id="PIRSR607822-1"/>
    </source>
</evidence>
<dbReference type="RefSeq" id="WP_016878213.1">
    <property type="nucleotide sequence ID" value="NZ_AJLN01000088.1"/>
</dbReference>
<dbReference type="CDD" id="cd04792">
    <property type="entry name" value="LanM-like"/>
    <property type="match status" value="1"/>
</dbReference>
<dbReference type="PANTHER" id="PTHR12736:SF7">
    <property type="entry name" value="LANC-LIKE PROTEIN 3"/>
    <property type="match status" value="1"/>
</dbReference>
<name>A0A433MWH7_CHLFR</name>
<dbReference type="Pfam" id="PF05147">
    <property type="entry name" value="LANC_like"/>
    <property type="match status" value="1"/>
</dbReference>